<dbReference type="InterPro" id="IPR011990">
    <property type="entry name" value="TPR-like_helical_dom_sf"/>
</dbReference>
<evidence type="ECO:0000256" key="1">
    <source>
        <dbReference type="PROSITE-ProRule" id="PRU00339"/>
    </source>
</evidence>
<dbReference type="Pfam" id="PF13424">
    <property type="entry name" value="TPR_12"/>
    <property type="match status" value="1"/>
</dbReference>
<gene>
    <name evidence="2" type="ORF">LXN57_47045</name>
</gene>
<name>A0ABT0YGF1_9ACTN</name>
<dbReference type="PANTHER" id="PTHR10098:SF108">
    <property type="entry name" value="TETRATRICOPEPTIDE REPEAT PROTEIN 28"/>
    <property type="match status" value="1"/>
</dbReference>
<dbReference type="EMBL" id="JAMQOL010000095">
    <property type="protein sequence ID" value="MCM4085109.1"/>
    <property type="molecule type" value="Genomic_DNA"/>
</dbReference>
<dbReference type="SUPFAM" id="SSF48452">
    <property type="entry name" value="TPR-like"/>
    <property type="match status" value="1"/>
</dbReference>
<protein>
    <submittedName>
        <fullName evidence="2">Tetratricopeptide repeat protein</fullName>
    </submittedName>
</protein>
<comment type="caution">
    <text evidence="2">The sequence shown here is derived from an EMBL/GenBank/DDBJ whole genome shotgun (WGS) entry which is preliminary data.</text>
</comment>
<feature type="repeat" description="TPR" evidence="1">
    <location>
        <begin position="25"/>
        <end position="58"/>
    </location>
</feature>
<keyword evidence="1" id="KW-0802">TPR repeat</keyword>
<evidence type="ECO:0000313" key="3">
    <source>
        <dbReference type="Proteomes" id="UP001523216"/>
    </source>
</evidence>
<dbReference type="InterPro" id="IPR019734">
    <property type="entry name" value="TPR_rpt"/>
</dbReference>
<dbReference type="Gene3D" id="1.25.40.10">
    <property type="entry name" value="Tetratricopeptide repeat domain"/>
    <property type="match status" value="1"/>
</dbReference>
<feature type="non-terminal residue" evidence="2">
    <location>
        <position position="1"/>
    </location>
</feature>
<keyword evidence="3" id="KW-1185">Reference proteome</keyword>
<dbReference type="PANTHER" id="PTHR10098">
    <property type="entry name" value="RAPSYN-RELATED"/>
    <property type="match status" value="1"/>
</dbReference>
<organism evidence="2 3">
    <name type="scientific">Paractinoplanes hotanensis</name>
    <dbReference type="NCBI Taxonomy" id="2906497"/>
    <lineage>
        <taxon>Bacteria</taxon>
        <taxon>Bacillati</taxon>
        <taxon>Actinomycetota</taxon>
        <taxon>Actinomycetes</taxon>
        <taxon>Micromonosporales</taxon>
        <taxon>Micromonosporaceae</taxon>
        <taxon>Paractinoplanes</taxon>
    </lineage>
</organism>
<evidence type="ECO:0000313" key="2">
    <source>
        <dbReference type="EMBL" id="MCM4085109.1"/>
    </source>
</evidence>
<sequence length="155" mass="17696">YAEAERRYQQSLTIKEELGNRAGMANSYHQLGVLAQDRGDYAEAERRYQQSLTIKEELGNRAGMAYSISQLGVLHADTQKPTEAVTLHCRALAIRLEIGVPQASFDIARLRDLRTKISEKTFTDTIRTILDEQSSRTLVELLDHEDRSEQEDDRE</sequence>
<dbReference type="SMART" id="SM00028">
    <property type="entry name" value="TPR"/>
    <property type="match status" value="2"/>
</dbReference>
<accession>A0ABT0YGF1</accession>
<reference evidence="2 3" key="1">
    <citation type="submission" date="2022-06" db="EMBL/GenBank/DDBJ databases">
        <title>Actinoplanes abujensis sp. nov., isolated from Nigerian arid soil.</title>
        <authorList>
            <person name="Ding P."/>
        </authorList>
    </citation>
    <scope>NUCLEOTIDE SEQUENCE [LARGE SCALE GENOMIC DNA]</scope>
    <source>
        <strain evidence="3">TRM88002</strain>
    </source>
</reference>
<dbReference type="Proteomes" id="UP001523216">
    <property type="component" value="Unassembled WGS sequence"/>
</dbReference>
<dbReference type="PROSITE" id="PS50005">
    <property type="entry name" value="TPR"/>
    <property type="match status" value="1"/>
</dbReference>
<proteinExistence type="predicted"/>
<dbReference type="RefSeq" id="WP_251804843.1">
    <property type="nucleotide sequence ID" value="NZ_JAMQOL010000095.1"/>
</dbReference>